<evidence type="ECO:0000256" key="6">
    <source>
        <dbReference type="ARBA" id="ARBA00022801"/>
    </source>
</evidence>
<name>A0AAE9Z7F4_9GAMM</name>
<evidence type="ECO:0000256" key="11">
    <source>
        <dbReference type="RuleBase" id="RU004181"/>
    </source>
</evidence>
<evidence type="ECO:0000256" key="3">
    <source>
        <dbReference type="ARBA" id="ARBA00022670"/>
    </source>
</evidence>
<evidence type="ECO:0000313" key="12">
    <source>
        <dbReference type="EMBL" id="WDE08156.1"/>
    </source>
</evidence>
<dbReference type="InterPro" id="IPR001872">
    <property type="entry name" value="Peptidase_A8"/>
</dbReference>
<feature type="active site" evidence="9">
    <location>
        <position position="141"/>
    </location>
</feature>
<evidence type="ECO:0000256" key="10">
    <source>
        <dbReference type="RuleBase" id="RU000594"/>
    </source>
</evidence>
<dbReference type="NCBIfam" id="TIGR00077">
    <property type="entry name" value="lspA"/>
    <property type="match status" value="1"/>
</dbReference>
<gene>
    <name evidence="9 12" type="primary">lspA</name>
    <name evidence="12" type="ORF">SG34_006525</name>
</gene>
<dbReference type="EMBL" id="CP059733">
    <property type="protein sequence ID" value="WDE08156.1"/>
    <property type="molecule type" value="Genomic_DNA"/>
</dbReference>
<evidence type="ECO:0000313" key="13">
    <source>
        <dbReference type="Proteomes" id="UP000032352"/>
    </source>
</evidence>
<organism evidence="12 13">
    <name type="scientific">Thalassomonas viridans</name>
    <dbReference type="NCBI Taxonomy" id="137584"/>
    <lineage>
        <taxon>Bacteria</taxon>
        <taxon>Pseudomonadati</taxon>
        <taxon>Pseudomonadota</taxon>
        <taxon>Gammaproteobacteria</taxon>
        <taxon>Alteromonadales</taxon>
        <taxon>Colwelliaceae</taxon>
        <taxon>Thalassomonas</taxon>
    </lineage>
</organism>
<keyword evidence="13" id="KW-1185">Reference proteome</keyword>
<evidence type="ECO:0000256" key="9">
    <source>
        <dbReference type="HAMAP-Rule" id="MF_00161"/>
    </source>
</evidence>
<evidence type="ECO:0000256" key="1">
    <source>
        <dbReference type="ARBA" id="ARBA00006139"/>
    </source>
</evidence>
<dbReference type="Pfam" id="PF01252">
    <property type="entry name" value="Peptidase_A8"/>
    <property type="match status" value="1"/>
</dbReference>
<keyword evidence="3 9" id="KW-0645">Protease</keyword>
<dbReference type="PANTHER" id="PTHR33695:SF1">
    <property type="entry name" value="LIPOPROTEIN SIGNAL PEPTIDASE"/>
    <property type="match status" value="1"/>
</dbReference>
<dbReference type="PRINTS" id="PR00781">
    <property type="entry name" value="LIPOSIGPTASE"/>
</dbReference>
<evidence type="ECO:0000256" key="4">
    <source>
        <dbReference type="ARBA" id="ARBA00022692"/>
    </source>
</evidence>
<feature type="transmembrane region" description="Helical" evidence="9">
    <location>
        <begin position="100"/>
        <end position="122"/>
    </location>
</feature>
<protein>
    <recommendedName>
        <fullName evidence="9">Lipoprotein signal peptidase</fullName>
        <ecNumber evidence="9">3.4.23.36</ecNumber>
    </recommendedName>
    <alternativeName>
        <fullName evidence="9">Prolipoprotein signal peptidase</fullName>
    </alternativeName>
    <alternativeName>
        <fullName evidence="9">Signal peptidase II</fullName>
        <shortName evidence="9">SPase II</shortName>
    </alternativeName>
</protein>
<dbReference type="PROSITE" id="PS00855">
    <property type="entry name" value="SPASE_II"/>
    <property type="match status" value="1"/>
</dbReference>
<feature type="active site" evidence="9">
    <location>
        <position position="123"/>
    </location>
</feature>
<accession>A0AAE9Z7F4</accession>
<feature type="transmembrane region" description="Helical" evidence="9">
    <location>
        <begin position="67"/>
        <end position="88"/>
    </location>
</feature>
<feature type="transmembrane region" description="Helical" evidence="9">
    <location>
        <begin position="12"/>
        <end position="30"/>
    </location>
</feature>
<dbReference type="KEGG" id="tvd:SG34_006525"/>
<keyword evidence="8 9" id="KW-0472">Membrane</keyword>
<comment type="pathway">
    <text evidence="9">Protein modification; lipoprotein biosynthesis (signal peptide cleavage).</text>
</comment>
<keyword evidence="4 9" id="KW-0812">Transmembrane</keyword>
<evidence type="ECO:0000256" key="5">
    <source>
        <dbReference type="ARBA" id="ARBA00022750"/>
    </source>
</evidence>
<dbReference type="AlphaFoldDB" id="A0AAE9Z7F4"/>
<keyword evidence="5 9" id="KW-0064">Aspartyl protease</keyword>
<keyword evidence="2 9" id="KW-1003">Cell membrane</keyword>
<sequence length="170" mass="18913">MKVNFADSGLRWIWLTLVFLVIDQVTKHWVAGTMDLYQSIKVLSFFNITYVHNPGAAFSFLADQPGWQRWFFAAIATIASVVFVVWLAKTPKENKMLGIAFALMLSGALGNLIDRVLLGYVIDFLDFYIGSYRWPAFNIADSAIFVGAALMILDSFKGSGKENVAGSVDK</sequence>
<comment type="similarity">
    <text evidence="1 9 11">Belongs to the peptidase A8 family.</text>
</comment>
<comment type="function">
    <text evidence="9 10">This protein specifically catalyzes the removal of signal peptides from prolipoproteins.</text>
</comment>
<reference evidence="12 13" key="1">
    <citation type="journal article" date="2015" name="Genome Announc.">
        <title>Draft Genome Sequences of Marine Isolates of Thalassomonas viridans and Thalassomonas actiniarum.</title>
        <authorList>
            <person name="Olonade I."/>
            <person name="van Zyl L.J."/>
            <person name="Trindade M."/>
        </authorList>
    </citation>
    <scope>NUCLEOTIDE SEQUENCE [LARGE SCALE GENOMIC DNA]</scope>
    <source>
        <strain evidence="12 13">XOM25</strain>
    </source>
</reference>
<feature type="transmembrane region" description="Helical" evidence="9">
    <location>
        <begin position="134"/>
        <end position="153"/>
    </location>
</feature>
<dbReference type="GO" id="GO:0006508">
    <property type="term" value="P:proteolysis"/>
    <property type="evidence" value="ECO:0007669"/>
    <property type="project" value="UniProtKB-KW"/>
</dbReference>
<dbReference type="HAMAP" id="MF_00161">
    <property type="entry name" value="LspA"/>
    <property type="match status" value="1"/>
</dbReference>
<dbReference type="GO" id="GO:0004190">
    <property type="term" value="F:aspartic-type endopeptidase activity"/>
    <property type="evidence" value="ECO:0007669"/>
    <property type="project" value="UniProtKB-UniRule"/>
</dbReference>
<keyword evidence="7 9" id="KW-1133">Transmembrane helix</keyword>
<comment type="catalytic activity">
    <reaction evidence="9 10">
        <text>Release of signal peptides from bacterial membrane prolipoproteins. Hydrolyzes -Xaa-Yaa-Zaa-|-(S,diacylglyceryl)Cys-, in which Xaa is hydrophobic (preferably Leu), and Yaa (Ala or Ser) and Zaa (Gly or Ala) have small, neutral side chains.</text>
        <dbReference type="EC" id="3.4.23.36"/>
    </reaction>
</comment>
<dbReference type="EC" id="3.4.23.36" evidence="9"/>
<evidence type="ECO:0000256" key="7">
    <source>
        <dbReference type="ARBA" id="ARBA00022989"/>
    </source>
</evidence>
<dbReference type="PANTHER" id="PTHR33695">
    <property type="entry name" value="LIPOPROTEIN SIGNAL PEPTIDASE"/>
    <property type="match status" value="1"/>
</dbReference>
<dbReference type="GO" id="GO:0005886">
    <property type="term" value="C:plasma membrane"/>
    <property type="evidence" value="ECO:0007669"/>
    <property type="project" value="UniProtKB-SubCell"/>
</dbReference>
<comment type="subcellular location">
    <subcellularLocation>
        <location evidence="9">Cell membrane</location>
        <topology evidence="9">Multi-pass membrane protein</topology>
    </subcellularLocation>
</comment>
<feature type="transmembrane region" description="Helical" evidence="9">
    <location>
        <begin position="42"/>
        <end position="61"/>
    </location>
</feature>
<keyword evidence="6 9" id="KW-0378">Hydrolase</keyword>
<reference evidence="12 13" key="2">
    <citation type="journal article" date="2022" name="Mar. Drugs">
        <title>Bioassay-Guided Fractionation Leads to the Detection of Cholic Acid Generated by the Rare Thalassomonas sp.</title>
        <authorList>
            <person name="Pheiffer F."/>
            <person name="Schneider Y.K."/>
            <person name="Hansen E.H."/>
            <person name="Andersen J.H."/>
            <person name="Isaksson J."/>
            <person name="Busche T."/>
            <person name="R C."/>
            <person name="Kalinowski J."/>
            <person name="Zyl L.V."/>
            <person name="Trindade M."/>
        </authorList>
    </citation>
    <scope>NUCLEOTIDE SEQUENCE [LARGE SCALE GENOMIC DNA]</scope>
    <source>
        <strain evidence="12 13">XOM25</strain>
    </source>
</reference>
<evidence type="ECO:0000256" key="2">
    <source>
        <dbReference type="ARBA" id="ARBA00022475"/>
    </source>
</evidence>
<evidence type="ECO:0000256" key="8">
    <source>
        <dbReference type="ARBA" id="ARBA00023136"/>
    </source>
</evidence>
<proteinExistence type="inferred from homology"/>
<dbReference type="Proteomes" id="UP000032352">
    <property type="component" value="Chromosome"/>
</dbReference>